<dbReference type="AlphaFoldDB" id="A0AA86DYE9"/>
<reference evidence="1 2" key="1">
    <citation type="journal article" date="2014" name="Environ. Microbiol.">
        <title>Insights into organohalide respiration and the versatile catabolism of Sulfurospirillum multivorans gained from comparative genomics and physiological studies.</title>
        <authorList>
            <person name="Goris T."/>
            <person name="Schubert T."/>
            <person name="Gadkari J."/>
            <person name="Wubet T."/>
            <person name="Tarkka M."/>
            <person name="Buscot F."/>
            <person name="Adrian L."/>
            <person name="Diekert G."/>
        </authorList>
    </citation>
    <scope>NUCLEOTIDE SEQUENCE [LARGE SCALE GENOMIC DNA]</scope>
    <source>
        <strain evidence="2">DM 12446 / JCM 15788 / NBRC 109480</strain>
    </source>
</reference>
<dbReference type="EMBL" id="CP007201">
    <property type="protein sequence ID" value="AHJ13143.1"/>
    <property type="molecule type" value="Genomic_DNA"/>
</dbReference>
<dbReference type="SUPFAM" id="SSF48695">
    <property type="entry name" value="Multiheme cytochromes"/>
    <property type="match status" value="1"/>
</dbReference>
<dbReference type="RefSeq" id="WP_148295293.1">
    <property type="nucleotide sequence ID" value="NZ_CP007201.1"/>
</dbReference>
<sequence>MKYLILLSFLTTLAFTCGGSCIECHPKLQPLMQDQEHLVLNQCVTCHNKPSENGACGQDCFSCHDKSKLYADASTKEHQAIKACYSCHKDNSELLNQSKSNVSSPNRQKPLIEIFK</sequence>
<accession>A0AA86DYE9</accession>
<dbReference type="KEGG" id="smul:SMUL_1888"/>
<dbReference type="Proteomes" id="UP000019322">
    <property type="component" value="Chromosome"/>
</dbReference>
<protein>
    <submittedName>
        <fullName evidence="1">Cytochrome-like protein</fullName>
    </submittedName>
</protein>
<evidence type="ECO:0000313" key="1">
    <source>
        <dbReference type="EMBL" id="AHJ13143.1"/>
    </source>
</evidence>
<dbReference type="InterPro" id="IPR036280">
    <property type="entry name" value="Multihaem_cyt_sf"/>
</dbReference>
<name>A0AA86DYE9_SULMK</name>
<evidence type="ECO:0000313" key="2">
    <source>
        <dbReference type="Proteomes" id="UP000019322"/>
    </source>
</evidence>
<proteinExistence type="predicted"/>
<gene>
    <name evidence="1" type="ORF">SMUL_1888</name>
</gene>
<organism evidence="1 2">
    <name type="scientific">Sulfurospirillum multivorans (strain DM 12446 / JCM 15788 / NBRC 109480)</name>
    <dbReference type="NCBI Taxonomy" id="1150621"/>
    <lineage>
        <taxon>Bacteria</taxon>
        <taxon>Pseudomonadati</taxon>
        <taxon>Campylobacterota</taxon>
        <taxon>Epsilonproteobacteria</taxon>
        <taxon>Campylobacterales</taxon>
        <taxon>Sulfurospirillaceae</taxon>
        <taxon>Sulfurospirillum</taxon>
    </lineage>
</organism>